<reference evidence="9 10" key="1">
    <citation type="submission" date="2021-06" db="EMBL/GenBank/DDBJ databases">
        <title>Whole genome sequence of Paenibacillus sophorae DSM23020 for comparative genomics.</title>
        <authorList>
            <person name="Kim M.-J."/>
            <person name="Lee G."/>
            <person name="Shin J.-H."/>
        </authorList>
    </citation>
    <scope>NUCLEOTIDE SEQUENCE [LARGE SCALE GENOMIC DNA]</scope>
    <source>
        <strain evidence="9 10">DSM 23020</strain>
    </source>
</reference>
<keyword evidence="4" id="KW-0309">Germination</keyword>
<feature type="transmembrane region" description="Helical" evidence="8">
    <location>
        <begin position="289"/>
        <end position="311"/>
    </location>
</feature>
<feature type="transmembrane region" description="Helical" evidence="8">
    <location>
        <begin position="89"/>
        <end position="112"/>
    </location>
</feature>
<feature type="transmembrane region" description="Helical" evidence="8">
    <location>
        <begin position="323"/>
        <end position="339"/>
    </location>
</feature>
<dbReference type="NCBIfam" id="TIGR00912">
    <property type="entry name" value="2A0309"/>
    <property type="match status" value="1"/>
</dbReference>
<organism evidence="9 10">
    <name type="scientific">Paenibacillus sophorae</name>
    <dbReference type="NCBI Taxonomy" id="1333845"/>
    <lineage>
        <taxon>Bacteria</taxon>
        <taxon>Bacillati</taxon>
        <taxon>Bacillota</taxon>
        <taxon>Bacilli</taxon>
        <taxon>Bacillales</taxon>
        <taxon>Paenibacillaceae</taxon>
        <taxon>Paenibacillus</taxon>
    </lineage>
</organism>
<name>A0ABX8HHY3_9BACL</name>
<dbReference type="PANTHER" id="PTHR34975">
    <property type="entry name" value="SPORE GERMINATION PROTEIN A2"/>
    <property type="match status" value="1"/>
</dbReference>
<dbReference type="EMBL" id="CP076607">
    <property type="protein sequence ID" value="QWU17249.1"/>
    <property type="molecule type" value="Genomic_DNA"/>
</dbReference>
<dbReference type="InterPro" id="IPR004761">
    <property type="entry name" value="Spore_GerAB"/>
</dbReference>
<protein>
    <submittedName>
        <fullName evidence="9">Spore germination protein</fullName>
    </submittedName>
</protein>
<keyword evidence="6 8" id="KW-1133">Transmembrane helix</keyword>
<feature type="transmembrane region" description="Helical" evidence="8">
    <location>
        <begin position="359"/>
        <end position="377"/>
    </location>
</feature>
<evidence type="ECO:0000256" key="4">
    <source>
        <dbReference type="ARBA" id="ARBA00022544"/>
    </source>
</evidence>
<evidence type="ECO:0000256" key="6">
    <source>
        <dbReference type="ARBA" id="ARBA00022989"/>
    </source>
</evidence>
<keyword evidence="3" id="KW-0813">Transport</keyword>
<evidence type="ECO:0000256" key="8">
    <source>
        <dbReference type="SAM" id="Phobius"/>
    </source>
</evidence>
<feature type="transmembrane region" description="Helical" evidence="8">
    <location>
        <begin position="205"/>
        <end position="226"/>
    </location>
</feature>
<keyword evidence="5 8" id="KW-0812">Transmembrane</keyword>
<evidence type="ECO:0000256" key="7">
    <source>
        <dbReference type="ARBA" id="ARBA00023136"/>
    </source>
</evidence>
<feature type="transmembrane region" description="Helical" evidence="8">
    <location>
        <begin position="124"/>
        <end position="151"/>
    </location>
</feature>
<sequence>MFPSLTAERLSDGQEVRSLSQSKKHATSLEMTFIVILFEIGSTPMFVLGSKAKQDAWLAMSVGAAAGFALLLLFLWIQRRLPEMELAGMLRFGFGRIAGGLISAIYCCYFAYESMRNLRDFGELTAIILLPATPMSITMLVFLMIGVYAIWKGVKTIFRLPEILLPGLILCYFVLIIMFLLMKIADFRRLMPVAENGLRPILNTALPDIVSFPFGQIIVFLLLWSLWNRPGVPAKQTIWAYIGVSLFLIFMEATNIAVLGPDLTHSSVLPLLKAVRTLSGLRFIERLDILVTFMIFIGLMIKMLIFFYCSVRMASLLTNKSEKIWVIAVGAVIYAASFIERDYTQHIAIGLGPSLKIDVIFQVAIPLVLALAVALRGHKGFIPPGQ</sequence>
<feature type="transmembrane region" description="Helical" evidence="8">
    <location>
        <begin position="238"/>
        <end position="260"/>
    </location>
</feature>
<feature type="transmembrane region" description="Helical" evidence="8">
    <location>
        <begin position="56"/>
        <end position="77"/>
    </location>
</feature>
<dbReference type="PANTHER" id="PTHR34975:SF2">
    <property type="entry name" value="SPORE GERMINATION PROTEIN A2"/>
    <property type="match status" value="1"/>
</dbReference>
<dbReference type="Pfam" id="PF03845">
    <property type="entry name" value="Spore_permease"/>
    <property type="match status" value="1"/>
</dbReference>
<dbReference type="Proteomes" id="UP000683429">
    <property type="component" value="Chromosome"/>
</dbReference>
<proteinExistence type="inferred from homology"/>
<keyword evidence="7 8" id="KW-0472">Membrane</keyword>
<feature type="transmembrane region" description="Helical" evidence="8">
    <location>
        <begin position="31"/>
        <end position="50"/>
    </location>
</feature>
<evidence type="ECO:0000256" key="5">
    <source>
        <dbReference type="ARBA" id="ARBA00022692"/>
    </source>
</evidence>
<comment type="subcellular location">
    <subcellularLocation>
        <location evidence="1">Membrane</location>
        <topology evidence="1">Multi-pass membrane protein</topology>
    </subcellularLocation>
</comment>
<keyword evidence="10" id="KW-1185">Reference proteome</keyword>
<feature type="transmembrane region" description="Helical" evidence="8">
    <location>
        <begin position="163"/>
        <end position="185"/>
    </location>
</feature>
<evidence type="ECO:0000313" key="10">
    <source>
        <dbReference type="Proteomes" id="UP000683429"/>
    </source>
</evidence>
<accession>A0ABX8HHY3</accession>
<evidence type="ECO:0000313" key="9">
    <source>
        <dbReference type="EMBL" id="QWU17249.1"/>
    </source>
</evidence>
<evidence type="ECO:0000256" key="3">
    <source>
        <dbReference type="ARBA" id="ARBA00022448"/>
    </source>
</evidence>
<gene>
    <name evidence="9" type="ORF">KP014_08845</name>
</gene>
<evidence type="ECO:0000256" key="1">
    <source>
        <dbReference type="ARBA" id="ARBA00004141"/>
    </source>
</evidence>
<evidence type="ECO:0000256" key="2">
    <source>
        <dbReference type="ARBA" id="ARBA00007998"/>
    </source>
</evidence>
<comment type="similarity">
    <text evidence="2">Belongs to the amino acid-polyamine-organocation (APC) superfamily. Spore germination protein (SGP) (TC 2.A.3.9) family.</text>
</comment>